<evidence type="ECO:0000256" key="1">
    <source>
        <dbReference type="ARBA" id="ARBA00005417"/>
    </source>
</evidence>
<comment type="similarity">
    <text evidence="1">Belongs to the ABC transporter superfamily.</text>
</comment>
<dbReference type="PROSITE" id="PS50893">
    <property type="entry name" value="ABC_TRANSPORTER_2"/>
    <property type="match status" value="2"/>
</dbReference>
<dbReference type="RefSeq" id="WP_409552166.1">
    <property type="nucleotide sequence ID" value="NZ_JBKBDE010000011.1"/>
</dbReference>
<dbReference type="InterPro" id="IPR013563">
    <property type="entry name" value="Oligopep_ABC_C"/>
</dbReference>
<dbReference type="NCBIfam" id="NF008453">
    <property type="entry name" value="PRK11308.1"/>
    <property type="match status" value="2"/>
</dbReference>
<dbReference type="GO" id="GO:0005524">
    <property type="term" value="F:ATP binding"/>
    <property type="evidence" value="ECO:0007669"/>
    <property type="project" value="UniProtKB-KW"/>
</dbReference>
<name>A0ABW9M126_9MYCO</name>
<feature type="domain" description="ABC transporter" evidence="5">
    <location>
        <begin position="282"/>
        <end position="526"/>
    </location>
</feature>
<dbReference type="InterPro" id="IPR003439">
    <property type="entry name" value="ABC_transporter-like_ATP-bd"/>
</dbReference>
<keyword evidence="7" id="KW-1185">Reference proteome</keyword>
<keyword evidence="4 6" id="KW-0067">ATP-binding</keyword>
<dbReference type="Pfam" id="PF00005">
    <property type="entry name" value="ABC_tran"/>
    <property type="match status" value="2"/>
</dbReference>
<dbReference type="PROSITE" id="PS00211">
    <property type="entry name" value="ABC_TRANSPORTER_1"/>
    <property type="match status" value="2"/>
</dbReference>
<dbReference type="PANTHER" id="PTHR43776:SF7">
    <property type="entry name" value="D,D-DIPEPTIDE TRANSPORT ATP-BINDING PROTEIN DDPF-RELATED"/>
    <property type="match status" value="1"/>
</dbReference>
<evidence type="ECO:0000313" key="7">
    <source>
        <dbReference type="Proteomes" id="UP001635817"/>
    </source>
</evidence>
<dbReference type="InterPro" id="IPR027417">
    <property type="entry name" value="P-loop_NTPase"/>
</dbReference>
<dbReference type="Proteomes" id="UP001635817">
    <property type="component" value="Unassembled WGS sequence"/>
</dbReference>
<keyword evidence="2" id="KW-0813">Transport</keyword>
<dbReference type="Pfam" id="PF08352">
    <property type="entry name" value="oligo_HPY"/>
    <property type="match status" value="1"/>
</dbReference>
<evidence type="ECO:0000256" key="4">
    <source>
        <dbReference type="ARBA" id="ARBA00022840"/>
    </source>
</evidence>
<dbReference type="SMART" id="SM00382">
    <property type="entry name" value="AAA"/>
    <property type="match status" value="2"/>
</dbReference>
<keyword evidence="3" id="KW-0547">Nucleotide-binding</keyword>
<gene>
    <name evidence="6" type="ORF">ACK4CP_26505</name>
</gene>
<accession>A0ABW9M126</accession>
<feature type="domain" description="ABC transporter" evidence="5">
    <location>
        <begin position="6"/>
        <end position="260"/>
    </location>
</feature>
<proteinExistence type="inferred from homology"/>
<dbReference type="NCBIfam" id="NF007739">
    <property type="entry name" value="PRK10419.1"/>
    <property type="match status" value="2"/>
</dbReference>
<protein>
    <submittedName>
        <fullName evidence="6">Dipeptide ABC transporter ATP-binding protein</fullName>
    </submittedName>
</protein>
<dbReference type="SUPFAM" id="SSF52540">
    <property type="entry name" value="P-loop containing nucleoside triphosphate hydrolases"/>
    <property type="match status" value="2"/>
</dbReference>
<comment type="caution">
    <text evidence="6">The sequence shown here is derived from an EMBL/GenBank/DDBJ whole genome shotgun (WGS) entry which is preliminary data.</text>
</comment>
<evidence type="ECO:0000313" key="6">
    <source>
        <dbReference type="EMBL" id="MFN6553972.1"/>
    </source>
</evidence>
<evidence type="ECO:0000259" key="5">
    <source>
        <dbReference type="PROSITE" id="PS50893"/>
    </source>
</evidence>
<dbReference type="CDD" id="cd03257">
    <property type="entry name" value="ABC_NikE_OppD_transporters"/>
    <property type="match status" value="2"/>
</dbReference>
<dbReference type="EMBL" id="JBKBDE010000011">
    <property type="protein sequence ID" value="MFN6553972.1"/>
    <property type="molecule type" value="Genomic_DNA"/>
</dbReference>
<sequence length="541" mass="59046">MSEPLLELSDLTVTYPGDTAAAESKIALDHVDLSLSAGEFVAVVGESGSGKTTLANTVIGLLPATATVSAAKLALRGRSTLGLTEREWSRIRGTAVGLVPQDPGASLNPVRTIGSQIGEIFDLKGEKLSRRERRQRCIELLEQVEIDHPERRLNQYPGELSGGMRQRVLIATAFGLNPELLVADEPTSALDVTVQSQILRVFDRLVAEHRTTVLFVTHDIGVATDHASRVVVMRNGTIVEDAPVDDIISRPEADYTAALMRRISTVSRPPVAPARPEAEEVIRVTDVSKDFRVGRRNRHTAVDDVSLVVRRGETVALVGESGSGKSTTAKLIIGLTRPTRGSIEVLGHDVTRLDHRARRAHWKNIQFVYQNPDSALDPRWTVRQILESPLQSYRLGDGNSRVQRVAEALDNVNLTREKLDRRTAELSGGERQRVAIARALVVRPEIILLDEPLSALDVVTQDQILSLLLELQDGLGLTYLFISHDLSVVQRLSHRVVVLKSGQVVESGDTSTVFSSPASSYTRALIDAVPGRRLAQLALAS</sequence>
<reference evidence="6 7" key="1">
    <citation type="submission" date="2024-12" db="EMBL/GenBank/DDBJ databases">
        <title>The coexistence of Mycolicibacterium septicum and Mycolicibacterium nivoides in clinical samples.</title>
        <authorList>
            <person name="Wang C."/>
            <person name="Feng Y."/>
            <person name="Zong Z."/>
        </authorList>
    </citation>
    <scope>NUCLEOTIDE SEQUENCE [LARGE SCALE GENOMIC DNA]</scope>
    <source>
        <strain evidence="6 7">120310</strain>
    </source>
</reference>
<organism evidence="6 7">
    <name type="scientific">Mycolicibacterium septicum</name>
    <dbReference type="NCBI Taxonomy" id="98668"/>
    <lineage>
        <taxon>Bacteria</taxon>
        <taxon>Bacillati</taxon>
        <taxon>Actinomycetota</taxon>
        <taxon>Actinomycetes</taxon>
        <taxon>Mycobacteriales</taxon>
        <taxon>Mycobacteriaceae</taxon>
        <taxon>Mycolicibacterium</taxon>
    </lineage>
</organism>
<dbReference type="InterPro" id="IPR050319">
    <property type="entry name" value="ABC_transp_ATP-bind"/>
</dbReference>
<dbReference type="Gene3D" id="3.40.50.300">
    <property type="entry name" value="P-loop containing nucleotide triphosphate hydrolases"/>
    <property type="match status" value="2"/>
</dbReference>
<evidence type="ECO:0000256" key="2">
    <source>
        <dbReference type="ARBA" id="ARBA00022448"/>
    </source>
</evidence>
<evidence type="ECO:0000256" key="3">
    <source>
        <dbReference type="ARBA" id="ARBA00022741"/>
    </source>
</evidence>
<dbReference type="InterPro" id="IPR017871">
    <property type="entry name" value="ABC_transporter-like_CS"/>
</dbReference>
<dbReference type="InterPro" id="IPR003593">
    <property type="entry name" value="AAA+_ATPase"/>
</dbReference>
<dbReference type="PANTHER" id="PTHR43776">
    <property type="entry name" value="TRANSPORT ATP-BINDING PROTEIN"/>
    <property type="match status" value="1"/>
</dbReference>